<accession>A0A1H1QVR5</accession>
<dbReference type="Proteomes" id="UP000185663">
    <property type="component" value="Chromosome I"/>
</dbReference>
<name>A0A1H1QVR5_9CELL</name>
<gene>
    <name evidence="1" type="ORF">SAMN04489860_1187</name>
</gene>
<keyword evidence="2" id="KW-1185">Reference proteome</keyword>
<organism evidence="1 2">
    <name type="scientific">Paraoerskovia marina</name>
    <dbReference type="NCBI Taxonomy" id="545619"/>
    <lineage>
        <taxon>Bacteria</taxon>
        <taxon>Bacillati</taxon>
        <taxon>Actinomycetota</taxon>
        <taxon>Actinomycetes</taxon>
        <taxon>Micrococcales</taxon>
        <taxon>Cellulomonadaceae</taxon>
        <taxon>Paraoerskovia</taxon>
    </lineage>
</organism>
<evidence type="ECO:0000313" key="2">
    <source>
        <dbReference type="Proteomes" id="UP000185663"/>
    </source>
</evidence>
<reference evidence="1 2" key="1">
    <citation type="submission" date="2016-10" db="EMBL/GenBank/DDBJ databases">
        <authorList>
            <person name="de Groot N.N."/>
        </authorList>
    </citation>
    <scope>NUCLEOTIDE SEQUENCE [LARGE SCALE GENOMIC DNA]</scope>
    <source>
        <strain evidence="1 2">DSM 22126</strain>
    </source>
</reference>
<sequence length="44" mass="4501">MGVRGGFIAAGRRVGTGWDVMDDVSGGFRADGSIDPLHGVPGAW</sequence>
<dbReference type="EMBL" id="LT629776">
    <property type="protein sequence ID" value="SDS27540.1"/>
    <property type="molecule type" value="Genomic_DNA"/>
</dbReference>
<dbReference type="AlphaFoldDB" id="A0A1H1QVR5"/>
<evidence type="ECO:0000313" key="1">
    <source>
        <dbReference type="EMBL" id="SDS27540.1"/>
    </source>
</evidence>
<proteinExistence type="predicted"/>
<protein>
    <submittedName>
        <fullName evidence="1">Uncharacterized protein</fullName>
    </submittedName>
</protein>